<dbReference type="OrthoDB" id="7554560at2759"/>
<name>A0A6J1PW72_9HYME</name>
<dbReference type="RefSeq" id="XP_024874152.1">
    <property type="nucleotide sequence ID" value="XM_025018384.1"/>
</dbReference>
<dbReference type="Proteomes" id="UP000504618">
    <property type="component" value="Unplaced"/>
</dbReference>
<dbReference type="AlphaFoldDB" id="A0A6J1PW72"/>
<evidence type="ECO:0000313" key="2">
    <source>
        <dbReference type="RefSeq" id="XP_024874152.1"/>
    </source>
</evidence>
<gene>
    <name evidence="2" type="primary">LOC112456078</name>
</gene>
<reference evidence="2" key="1">
    <citation type="submission" date="2025-08" db="UniProtKB">
        <authorList>
            <consortium name="RefSeq"/>
        </authorList>
    </citation>
    <scope>IDENTIFICATION</scope>
    <source>
        <tissue evidence="2">Whole body</tissue>
    </source>
</reference>
<dbReference type="GeneID" id="112456078"/>
<protein>
    <submittedName>
        <fullName evidence="2">Uncharacterized protein LOC112456078</fullName>
    </submittedName>
</protein>
<accession>A0A6J1PW72</accession>
<organism evidence="1 2">
    <name type="scientific">Temnothorax curvispinosus</name>
    <dbReference type="NCBI Taxonomy" id="300111"/>
    <lineage>
        <taxon>Eukaryota</taxon>
        <taxon>Metazoa</taxon>
        <taxon>Ecdysozoa</taxon>
        <taxon>Arthropoda</taxon>
        <taxon>Hexapoda</taxon>
        <taxon>Insecta</taxon>
        <taxon>Pterygota</taxon>
        <taxon>Neoptera</taxon>
        <taxon>Endopterygota</taxon>
        <taxon>Hymenoptera</taxon>
        <taxon>Apocrita</taxon>
        <taxon>Aculeata</taxon>
        <taxon>Formicoidea</taxon>
        <taxon>Formicidae</taxon>
        <taxon>Myrmicinae</taxon>
        <taxon>Temnothorax</taxon>
    </lineage>
</organism>
<sequence>METLMMSQLPQFAWRNVLRGLWRDHVTRADLPGKRMREAIGPNIEDWLDRRSGFLTFRLTQFLTGHGCFGTYLFRINKEDTPMCRYCDTEEDTPEHTLAVCHFWALERGELTAAVGQNLSLENIVAKICTSKERWNAFSIFAERVLQRKKEDERQRQQQIAFDPG</sequence>
<proteinExistence type="predicted"/>
<evidence type="ECO:0000313" key="1">
    <source>
        <dbReference type="Proteomes" id="UP000504618"/>
    </source>
</evidence>
<keyword evidence="1" id="KW-1185">Reference proteome</keyword>